<dbReference type="AlphaFoldDB" id="A0A4C1XP22"/>
<comment type="caution">
    <text evidence="2">The sequence shown here is derived from an EMBL/GenBank/DDBJ whole genome shotgun (WGS) entry which is preliminary data.</text>
</comment>
<dbReference type="PANTHER" id="PTHR33273:SF2">
    <property type="entry name" value="ENDONUCLEASE_EXONUCLEASE_PHOSPHATASE DOMAIN-CONTAINING PROTEIN"/>
    <property type="match status" value="1"/>
</dbReference>
<dbReference type="EMBL" id="BGZK01000907">
    <property type="protein sequence ID" value="GBP64742.1"/>
    <property type="molecule type" value="Genomic_DNA"/>
</dbReference>
<dbReference type="Proteomes" id="UP000299102">
    <property type="component" value="Unassembled WGS sequence"/>
</dbReference>
<accession>A0A4C1XP22</accession>
<evidence type="ECO:0000313" key="2">
    <source>
        <dbReference type="EMBL" id="GBP64742.1"/>
    </source>
</evidence>
<evidence type="ECO:0000313" key="3">
    <source>
        <dbReference type="Proteomes" id="UP000299102"/>
    </source>
</evidence>
<feature type="region of interest" description="Disordered" evidence="1">
    <location>
        <begin position="77"/>
        <end position="119"/>
    </location>
</feature>
<organism evidence="2 3">
    <name type="scientific">Eumeta variegata</name>
    <name type="common">Bagworm moth</name>
    <name type="synonym">Eumeta japonica</name>
    <dbReference type="NCBI Taxonomy" id="151549"/>
    <lineage>
        <taxon>Eukaryota</taxon>
        <taxon>Metazoa</taxon>
        <taxon>Ecdysozoa</taxon>
        <taxon>Arthropoda</taxon>
        <taxon>Hexapoda</taxon>
        <taxon>Insecta</taxon>
        <taxon>Pterygota</taxon>
        <taxon>Neoptera</taxon>
        <taxon>Endopterygota</taxon>
        <taxon>Lepidoptera</taxon>
        <taxon>Glossata</taxon>
        <taxon>Ditrysia</taxon>
        <taxon>Tineoidea</taxon>
        <taxon>Psychidae</taxon>
        <taxon>Oiketicinae</taxon>
        <taxon>Eumeta</taxon>
    </lineage>
</organism>
<dbReference type="PANTHER" id="PTHR33273">
    <property type="entry name" value="DOMAIN-CONTAINING PROTEIN, PUTATIVE-RELATED"/>
    <property type="match status" value="1"/>
</dbReference>
<dbReference type="OrthoDB" id="8016075at2759"/>
<feature type="compositionally biased region" description="Polar residues" evidence="1">
    <location>
        <begin position="88"/>
        <end position="110"/>
    </location>
</feature>
<reference evidence="2 3" key="1">
    <citation type="journal article" date="2019" name="Commun. Biol.">
        <title>The bagworm genome reveals a unique fibroin gene that provides high tensile strength.</title>
        <authorList>
            <person name="Kono N."/>
            <person name="Nakamura H."/>
            <person name="Ohtoshi R."/>
            <person name="Tomita M."/>
            <person name="Numata K."/>
            <person name="Arakawa K."/>
        </authorList>
    </citation>
    <scope>NUCLEOTIDE SEQUENCE [LARGE SCALE GENOMIC DNA]</scope>
</reference>
<gene>
    <name evidence="2" type="primary">ORF1</name>
    <name evidence="2" type="ORF">EVAR_56774_1</name>
</gene>
<sequence>MKERDGYGRTFSDIFWQHQEFQMFNDDSESLLNAENQSTVVGSDSESENSVNSFTLVERKNKGALRKAHKKAKVACNQPVMDTDASPAPSTNANDAQTSPTVAQSTQSPTDWAIKINTGSKPNVPPKLNHHYRSFWWRFHTYALEEERKIKAVLRGIPVRIDTEDVKTDLTNRGFPVHSVHQIQRSDGTSVGFVLAVLYKTDEIKNMFKNISKICGLSNIRAEVPYKRGGPEQCHSCQRYVTGHVAANCYVQPRCVKCLIPHWTNECSLTKEQEEKPSCMNCSQNHTANYRGRPKASKLVYKKLTRLPKVRTHV</sequence>
<protein>
    <submittedName>
        <fullName evidence="2">Nucleic-acid-binding protein from transposon X-element</fullName>
    </submittedName>
</protein>
<evidence type="ECO:0000256" key="1">
    <source>
        <dbReference type="SAM" id="MobiDB-lite"/>
    </source>
</evidence>
<name>A0A4C1XP22_EUMVA</name>
<proteinExistence type="predicted"/>
<keyword evidence="3" id="KW-1185">Reference proteome</keyword>